<gene>
    <name evidence="1" type="ORF">FGL86_07670</name>
</gene>
<evidence type="ECO:0000313" key="1">
    <source>
        <dbReference type="EMBL" id="QEA38961.1"/>
    </source>
</evidence>
<dbReference type="SUPFAM" id="SSF54909">
    <property type="entry name" value="Dimeric alpha+beta barrel"/>
    <property type="match status" value="1"/>
</dbReference>
<evidence type="ECO:0000313" key="2">
    <source>
        <dbReference type="Proteomes" id="UP000321272"/>
    </source>
</evidence>
<dbReference type="GO" id="GO:0004497">
    <property type="term" value="F:monooxygenase activity"/>
    <property type="evidence" value="ECO:0007669"/>
    <property type="project" value="UniProtKB-KW"/>
</dbReference>
<dbReference type="RefSeq" id="WP_147184017.1">
    <property type="nucleotide sequence ID" value="NZ_CP042382.1"/>
</dbReference>
<dbReference type="InterPro" id="IPR014910">
    <property type="entry name" value="YdhR"/>
</dbReference>
<proteinExistence type="predicted"/>
<name>A0A5B8SRQ5_9GAMM</name>
<dbReference type="Proteomes" id="UP000321272">
    <property type="component" value="Chromosome"/>
</dbReference>
<protein>
    <submittedName>
        <fullName evidence="1">Monooxygenase</fullName>
    </submittedName>
</protein>
<dbReference type="KEGG" id="paur:FGL86_07670"/>
<keyword evidence="1" id="KW-0560">Oxidoreductase</keyword>
<dbReference type="Gene3D" id="3.30.70.100">
    <property type="match status" value="1"/>
</dbReference>
<accession>A0A5B8SRQ5</accession>
<dbReference type="InterPro" id="IPR011008">
    <property type="entry name" value="Dimeric_a/b-barrel"/>
</dbReference>
<reference evidence="1 2" key="1">
    <citation type="submission" date="2019-06" db="EMBL/GenBank/DDBJ databases">
        <title>Genome analyses of bacteria isolated from kimchi.</title>
        <authorList>
            <person name="Lee S."/>
            <person name="Ahn S."/>
            <person name="Roh S."/>
        </authorList>
    </citation>
    <scope>NUCLEOTIDE SEQUENCE [LARGE SCALE GENOMIC DNA]</scope>
    <source>
        <strain evidence="1 2">CBA4606</strain>
    </source>
</reference>
<dbReference type="PANTHER" id="PTHR39169">
    <property type="match status" value="1"/>
</dbReference>
<dbReference type="Pfam" id="PF08803">
    <property type="entry name" value="ydhR"/>
    <property type="match status" value="1"/>
</dbReference>
<keyword evidence="1" id="KW-0503">Monooxygenase</keyword>
<organism evidence="1 2">
    <name type="scientific">Pistricoccus aurantiacus</name>
    <dbReference type="NCBI Taxonomy" id="1883414"/>
    <lineage>
        <taxon>Bacteria</taxon>
        <taxon>Pseudomonadati</taxon>
        <taxon>Pseudomonadota</taxon>
        <taxon>Gammaproteobacteria</taxon>
        <taxon>Oceanospirillales</taxon>
        <taxon>Halomonadaceae</taxon>
        <taxon>Pistricoccus</taxon>
    </lineage>
</organism>
<dbReference type="OrthoDB" id="1440627at2"/>
<keyword evidence="2" id="KW-1185">Reference proteome</keyword>
<sequence length="102" mass="11637">MAVILQIHFPFSGPFGDALLEEARPMAESINTEPGLRWKLWTEDAQEKRAGGIYLFDTREQAQRYLDKHSERLRQSMGVENVEAQILEVNEPLSAINRGPVQ</sequence>
<dbReference type="PANTHER" id="PTHR39169:SF1">
    <property type="entry name" value="MONOOXYGENASE YDHR-RELATED"/>
    <property type="match status" value="1"/>
</dbReference>
<dbReference type="EMBL" id="CP042382">
    <property type="protein sequence ID" value="QEA38961.1"/>
    <property type="molecule type" value="Genomic_DNA"/>
</dbReference>
<dbReference type="NCBIfam" id="NF008333">
    <property type="entry name" value="PRK11118.1"/>
    <property type="match status" value="1"/>
</dbReference>
<dbReference type="AlphaFoldDB" id="A0A5B8SRQ5"/>